<keyword evidence="1" id="KW-0479">Metal-binding</keyword>
<dbReference type="GO" id="GO:0046872">
    <property type="term" value="F:metal ion binding"/>
    <property type="evidence" value="ECO:0007669"/>
    <property type="project" value="UniProtKB-KW"/>
</dbReference>
<keyword evidence="3" id="KW-0408">Iron</keyword>
<dbReference type="SUPFAM" id="SSF56300">
    <property type="entry name" value="Metallo-dependent phosphatases"/>
    <property type="match status" value="1"/>
</dbReference>
<feature type="domain" description="Calcineurin-like phosphoesterase" evidence="5">
    <location>
        <begin position="4"/>
        <end position="226"/>
    </location>
</feature>
<accession>A0A1U7CME3</accession>
<dbReference type="EMBL" id="CP019082">
    <property type="protein sequence ID" value="APW60087.1"/>
    <property type="molecule type" value="Genomic_DNA"/>
</dbReference>
<dbReference type="AlphaFoldDB" id="A0A1U7CME3"/>
<evidence type="ECO:0000256" key="1">
    <source>
        <dbReference type="ARBA" id="ARBA00022723"/>
    </source>
</evidence>
<name>A0A1U7CME3_9BACT</name>
<evidence type="ECO:0000313" key="6">
    <source>
        <dbReference type="EMBL" id="APW60087.1"/>
    </source>
</evidence>
<dbReference type="GO" id="GO:0004115">
    <property type="term" value="F:3',5'-cyclic-AMP phosphodiesterase activity"/>
    <property type="evidence" value="ECO:0007669"/>
    <property type="project" value="UniProtKB-EC"/>
</dbReference>
<dbReference type="InterPro" id="IPR029052">
    <property type="entry name" value="Metallo-depent_PP-like"/>
</dbReference>
<dbReference type="PANTHER" id="PTHR42988:SF2">
    <property type="entry name" value="CYCLIC NUCLEOTIDE PHOSPHODIESTERASE CBUA0032-RELATED"/>
    <property type="match status" value="1"/>
</dbReference>
<evidence type="ECO:0000256" key="3">
    <source>
        <dbReference type="ARBA" id="ARBA00023004"/>
    </source>
</evidence>
<evidence type="ECO:0000313" key="7">
    <source>
        <dbReference type="Proteomes" id="UP000186309"/>
    </source>
</evidence>
<dbReference type="EC" id="3.1.4.53" evidence="6"/>
<evidence type="ECO:0000256" key="4">
    <source>
        <dbReference type="ARBA" id="ARBA00025742"/>
    </source>
</evidence>
<dbReference type="RefSeq" id="WP_237170786.1">
    <property type="nucleotide sequence ID" value="NZ_CP019082.1"/>
</dbReference>
<reference evidence="7" key="1">
    <citation type="submission" date="2016-12" db="EMBL/GenBank/DDBJ databases">
        <title>Comparative genomics of four Isosphaeraceae planctomycetes: a common pool of plasmids and glycoside hydrolase genes.</title>
        <authorList>
            <person name="Ivanova A."/>
        </authorList>
    </citation>
    <scope>NUCLEOTIDE SEQUENCE [LARGE SCALE GENOMIC DNA]</scope>
    <source>
        <strain evidence="7">PX4</strain>
    </source>
</reference>
<keyword evidence="2 6" id="KW-0378">Hydrolase</keyword>
<proteinExistence type="inferred from homology"/>
<dbReference type="Proteomes" id="UP000186309">
    <property type="component" value="Chromosome"/>
</dbReference>
<dbReference type="Pfam" id="PF00149">
    <property type="entry name" value="Metallophos"/>
    <property type="match status" value="1"/>
</dbReference>
<gene>
    <name evidence="6" type="primary">cpdA_3</name>
    <name evidence="6" type="ORF">BSF38_01550</name>
</gene>
<sequence>MPPIRLVHVSDVHVWRYAINPAQLFNKRLFGMSALLVRRARKFRLERLAHVVDRVVALKPDHILISGDLTTTALPIEFQAAREALALWLGDPARATVIPGNHDRYTGAAARDRHFEQTFGEFAGAADYPWIRPLDDRTSILGLDPTRAGWSARGMLPRSQLEAAKALWNERRRAGDRLIVACHYPLDAPEPFRDELHPKRMTNAGEVGRWLSTVGPHLYCCGHVHRAWAFGPTEITDQLCLNAGAPLLRDPSGANPPGFLEIVLDAADVHVDHHYWNGHDWETRPLVHRPGFFERRAF</sequence>
<dbReference type="STRING" id="1387353.BSF38_01550"/>
<dbReference type="Gene3D" id="3.60.21.10">
    <property type="match status" value="1"/>
</dbReference>
<organism evidence="6 7">
    <name type="scientific">Paludisphaera borealis</name>
    <dbReference type="NCBI Taxonomy" id="1387353"/>
    <lineage>
        <taxon>Bacteria</taxon>
        <taxon>Pseudomonadati</taxon>
        <taxon>Planctomycetota</taxon>
        <taxon>Planctomycetia</taxon>
        <taxon>Isosphaerales</taxon>
        <taxon>Isosphaeraceae</taxon>
        <taxon>Paludisphaera</taxon>
    </lineage>
</organism>
<comment type="similarity">
    <text evidence="4">Belongs to the cyclic nucleotide phosphodiesterase class-III family.</text>
</comment>
<dbReference type="PANTHER" id="PTHR42988">
    <property type="entry name" value="PHOSPHOHYDROLASE"/>
    <property type="match status" value="1"/>
</dbReference>
<protein>
    <submittedName>
        <fullName evidence="6">3',5'-cyclic adenosine monophosphate phosphodiesterase CpdA</fullName>
        <ecNumber evidence="6">3.1.4.53</ecNumber>
    </submittedName>
</protein>
<evidence type="ECO:0000256" key="2">
    <source>
        <dbReference type="ARBA" id="ARBA00022801"/>
    </source>
</evidence>
<keyword evidence="7" id="KW-1185">Reference proteome</keyword>
<dbReference type="InterPro" id="IPR004843">
    <property type="entry name" value="Calcineurin-like_PHP"/>
</dbReference>
<dbReference type="KEGG" id="pbor:BSF38_01550"/>
<dbReference type="InterPro" id="IPR050884">
    <property type="entry name" value="CNP_phosphodiesterase-III"/>
</dbReference>
<evidence type="ECO:0000259" key="5">
    <source>
        <dbReference type="Pfam" id="PF00149"/>
    </source>
</evidence>